<dbReference type="SUPFAM" id="SSF48452">
    <property type="entry name" value="TPR-like"/>
    <property type="match status" value="1"/>
</dbReference>
<feature type="domain" description="IF140/IFT172/WDR19 TPR" evidence="10">
    <location>
        <begin position="894"/>
        <end position="1136"/>
    </location>
</feature>
<evidence type="ECO:0000313" key="11">
    <source>
        <dbReference type="EMBL" id="TRY72183.1"/>
    </source>
</evidence>
<dbReference type="Pfam" id="PF24762">
    <property type="entry name" value="TPR_IF140-IFT172"/>
    <property type="match status" value="1"/>
</dbReference>
<dbReference type="Proteomes" id="UP000318571">
    <property type="component" value="Chromosome 7"/>
</dbReference>
<evidence type="ECO:0000256" key="2">
    <source>
        <dbReference type="ARBA" id="ARBA00022473"/>
    </source>
</evidence>
<dbReference type="InterPro" id="IPR016024">
    <property type="entry name" value="ARM-type_fold"/>
</dbReference>
<comment type="similarity">
    <text evidence="8">Belongs to the IFT172 family.</text>
</comment>
<dbReference type="FunFam" id="1.25.40.470:FF:000013">
    <property type="entry name" value="intraflagellar transport protein 172 homolog"/>
    <property type="match status" value="1"/>
</dbReference>
<evidence type="ECO:0000256" key="5">
    <source>
        <dbReference type="ARBA" id="ARBA00022803"/>
    </source>
</evidence>
<dbReference type="Pfam" id="PF23387">
    <property type="entry name" value="TPR_IFT80_172"/>
    <property type="match status" value="1"/>
</dbReference>
<evidence type="ECO:0000256" key="3">
    <source>
        <dbReference type="ARBA" id="ARBA00022574"/>
    </source>
</evidence>
<dbReference type="Gene3D" id="1.25.40.10">
    <property type="entry name" value="Tetratricopeptide repeat domain"/>
    <property type="match status" value="1"/>
</dbReference>
<dbReference type="InterPro" id="IPR056168">
    <property type="entry name" value="TPR_IF140/IFT172/WDR19"/>
</dbReference>
<reference evidence="11 12" key="1">
    <citation type="journal article" date="2018" name="Nat. Ecol. Evol.">
        <title>Genomic signatures of mitonuclear coevolution across populations of Tigriopus californicus.</title>
        <authorList>
            <person name="Barreto F.S."/>
            <person name="Watson E.T."/>
            <person name="Lima T.G."/>
            <person name="Willett C.S."/>
            <person name="Edmands S."/>
            <person name="Li W."/>
            <person name="Burton R.S."/>
        </authorList>
    </citation>
    <scope>NUCLEOTIDE SEQUENCE [LARGE SCALE GENOMIC DNA]</scope>
    <source>
        <strain evidence="11 12">San Diego</strain>
    </source>
</reference>
<evidence type="ECO:0000259" key="10">
    <source>
        <dbReference type="Pfam" id="PF24762"/>
    </source>
</evidence>
<evidence type="ECO:0000256" key="7">
    <source>
        <dbReference type="ARBA" id="ARBA00023273"/>
    </source>
</evidence>
<dbReference type="InterPro" id="IPR001680">
    <property type="entry name" value="WD40_rpt"/>
</dbReference>
<dbReference type="GO" id="GO:0036064">
    <property type="term" value="C:ciliary basal body"/>
    <property type="evidence" value="ECO:0007669"/>
    <property type="project" value="TreeGrafter"/>
</dbReference>
<sequence length="1150" mass="130062">MQLKYLKNILPCQDGAAKITALAWSANNLKLAVCTADRVILLFDETGEKRDKFSTKPADPKYGKKSYIVKAVDFSPDGTKLAVGQTDNIIFVYKIGEDWGEKKVICNKFIQTAAVTALIWPMKGPIIAGLADGKIRAAHTKTNKATTLYSADSCTISLVQNLEGTGFMSGHADGSVVRWYVADDPMAKPQGKVLTHSVPPYALSWASNHIVVGGCDKKIVFYTPEGSMFQQFDYFREPTEKEFTVMCCSPSGQALCVGSYDRIRVYSWVARKNLWEENNAKEIKYLYSITALGWKKDGSRVAAGSLCGGVELFESVLKRAVWKNKFEMTYVGPSQVLVKPLVKGARGVILKSIYGYEIEDVRIMGGESYLVAKTTETLLLGDLQRNLLSEIPWANMGGNEKYYFENANVCMIFNAGELSLVEYGKNEILGSVRTEFMNPHLISVRINERKLKGTDEIKRLAYLLDLKTIALEDLIFGYALGQVTHDSKIDWLELNETGRKLLFRDKRSRLNLVDVETMSKTSILNYCTFVQWITGSDVVVAQSRENMAVWYNIDAPERVTLFPIKGDVIDISREDGKTEVIVQEGQHQLSYELDEGLIEFGTAIDDGDFNRAIVYLETLDMSPETDAMWRTLARMSLESKQLGIAEQCYAALGDVSKAKFLRETLNMADVAAETFGGDGVESPEVWARLYILDKQFKAAEGIYLEQNQLDEAIGMYQRLHMWDEALNLAEVKGHPQLEVLQEQHASWLLETGQEEKAGTLKEEDGEFLEALNLYLRGGLATRASRLVQSNHQMLSNPDIVSRVTSALLKGEFYEQAGELYEKVRQEDEALDCYRKARAYTRAVELARHAFPEDVVHLEEEWGDHLVENKQLDAAINHYIEAGRTIKALDAAISARQWKKAVQIVQVIDDDSGELNQYYYKLGQHYASVKEYALAQKFYMQGNMPKYAIEMYNNAGMWEEAHQLASRYMDKSEVSSMYISQAQKLEEQGRFKEAEKLYISVQEPDLAISMYKKQRQYDHMTRLVQTFHPDLLQSTHVHLAQELEQEGNHRAAEKHFIEAGDWKSAVHMYRGADMWEDAYRVAQNHGGPNSAKQVAFLWAKTLGGESAVKLLNKFGILEQGIDYACESYQFEFAFELARLAAQHKTEDIHYK</sequence>
<dbReference type="SUPFAM" id="SSF50969">
    <property type="entry name" value="YVTN repeat-like/Quinoprotein amine dehydrogenase"/>
    <property type="match status" value="1"/>
</dbReference>
<protein>
    <recommendedName>
        <fullName evidence="13">Intraflagellar transport protein 172 homolog</fullName>
    </recommendedName>
</protein>
<evidence type="ECO:0000256" key="6">
    <source>
        <dbReference type="ARBA" id="ARBA00023069"/>
    </source>
</evidence>
<dbReference type="FunFam" id="1.25.40.470:FF:000008">
    <property type="entry name" value="Intraflagellar transport protein 172 homolog"/>
    <property type="match status" value="1"/>
</dbReference>
<dbReference type="AlphaFoldDB" id="A0A553P3C2"/>
<evidence type="ECO:0000259" key="9">
    <source>
        <dbReference type="Pfam" id="PF23387"/>
    </source>
</evidence>
<accession>A0A553P3C2</accession>
<evidence type="ECO:0000256" key="8">
    <source>
        <dbReference type="ARBA" id="ARBA00038130"/>
    </source>
</evidence>
<dbReference type="Pfam" id="PF00400">
    <property type="entry name" value="WD40"/>
    <property type="match status" value="1"/>
</dbReference>
<dbReference type="InterPro" id="IPR056157">
    <property type="entry name" value="TPR_IFT80_172_dom"/>
</dbReference>
<keyword evidence="3" id="KW-0853">WD repeat</keyword>
<dbReference type="Gene3D" id="2.130.10.10">
    <property type="entry name" value="YVTN repeat-like/Quinoprotein amine dehydrogenase"/>
    <property type="match status" value="2"/>
</dbReference>
<dbReference type="SUPFAM" id="SSF50978">
    <property type="entry name" value="WD40 repeat-like"/>
    <property type="match status" value="1"/>
</dbReference>
<keyword evidence="6" id="KW-0969">Cilium</keyword>
<dbReference type="EMBL" id="VCGU01000008">
    <property type="protein sequence ID" value="TRY72183.1"/>
    <property type="molecule type" value="Genomic_DNA"/>
</dbReference>
<evidence type="ECO:0000256" key="1">
    <source>
        <dbReference type="ARBA" id="ARBA00004138"/>
    </source>
</evidence>
<keyword evidence="7" id="KW-0966">Cell projection</keyword>
<keyword evidence="5" id="KW-0802">TPR repeat</keyword>
<dbReference type="InterPro" id="IPR015943">
    <property type="entry name" value="WD40/YVTN_repeat-like_dom_sf"/>
</dbReference>
<dbReference type="SUPFAM" id="SSF48371">
    <property type="entry name" value="ARM repeat"/>
    <property type="match status" value="1"/>
</dbReference>
<dbReference type="PANTHER" id="PTHR15722:SF2">
    <property type="entry name" value="INTRAFLAGELLAR TRANSPORT PROTEIN 172 HOMOLOG"/>
    <property type="match status" value="1"/>
</dbReference>
<keyword evidence="2" id="KW-0217">Developmental protein</keyword>
<dbReference type="FunFam" id="2.130.10.10:FF:002910">
    <property type="entry name" value="Predicted protein"/>
    <property type="match status" value="1"/>
</dbReference>
<dbReference type="PANTHER" id="PTHR15722">
    <property type="entry name" value="IFT140/172-RELATED"/>
    <property type="match status" value="1"/>
</dbReference>
<gene>
    <name evidence="11" type="ORF">TCAL_13153</name>
</gene>
<proteinExistence type="inferred from homology"/>
<dbReference type="Gene3D" id="1.25.40.470">
    <property type="match status" value="2"/>
</dbReference>
<comment type="subcellular location">
    <subcellularLocation>
        <location evidence="1">Cell projection</location>
        <location evidence="1">Cilium</location>
    </subcellularLocation>
</comment>
<keyword evidence="12" id="KW-1185">Reference proteome</keyword>
<dbReference type="InterPro" id="IPR011044">
    <property type="entry name" value="Quino_amine_DH_bsu"/>
</dbReference>
<dbReference type="SMART" id="SM00320">
    <property type="entry name" value="WD40"/>
    <property type="match status" value="5"/>
</dbReference>
<evidence type="ECO:0000313" key="12">
    <source>
        <dbReference type="Proteomes" id="UP000318571"/>
    </source>
</evidence>
<evidence type="ECO:0000256" key="4">
    <source>
        <dbReference type="ARBA" id="ARBA00022737"/>
    </source>
</evidence>
<dbReference type="OMA" id="ICPESMI"/>
<evidence type="ECO:0008006" key="13">
    <source>
        <dbReference type="Google" id="ProtNLM"/>
    </source>
</evidence>
<name>A0A553P3C2_TIGCA</name>
<dbReference type="GO" id="GO:0030992">
    <property type="term" value="C:intraciliary transport particle B"/>
    <property type="evidence" value="ECO:0007669"/>
    <property type="project" value="TreeGrafter"/>
</dbReference>
<comment type="caution">
    <text evidence="11">The sequence shown here is derived from an EMBL/GenBank/DDBJ whole genome shotgun (WGS) entry which is preliminary data.</text>
</comment>
<feature type="domain" description="IFT80/172/WDR35 TPR" evidence="9">
    <location>
        <begin position="628"/>
        <end position="758"/>
    </location>
</feature>
<dbReference type="InterPro" id="IPR011990">
    <property type="entry name" value="TPR-like_helical_dom_sf"/>
</dbReference>
<dbReference type="GO" id="GO:0005930">
    <property type="term" value="C:axoneme"/>
    <property type="evidence" value="ECO:0007669"/>
    <property type="project" value="TreeGrafter"/>
</dbReference>
<dbReference type="GO" id="GO:0042073">
    <property type="term" value="P:intraciliary transport"/>
    <property type="evidence" value="ECO:0007669"/>
    <property type="project" value="TreeGrafter"/>
</dbReference>
<dbReference type="InterPro" id="IPR036322">
    <property type="entry name" value="WD40_repeat_dom_sf"/>
</dbReference>
<organism evidence="11 12">
    <name type="scientific">Tigriopus californicus</name>
    <name type="common">Marine copepod</name>
    <dbReference type="NCBI Taxonomy" id="6832"/>
    <lineage>
        <taxon>Eukaryota</taxon>
        <taxon>Metazoa</taxon>
        <taxon>Ecdysozoa</taxon>
        <taxon>Arthropoda</taxon>
        <taxon>Crustacea</taxon>
        <taxon>Multicrustacea</taxon>
        <taxon>Hexanauplia</taxon>
        <taxon>Copepoda</taxon>
        <taxon>Harpacticoida</taxon>
        <taxon>Harpacticidae</taxon>
        <taxon>Tigriopus</taxon>
    </lineage>
</organism>
<dbReference type="STRING" id="6832.A0A553P3C2"/>
<keyword evidence="4" id="KW-0677">Repeat</keyword>